<evidence type="ECO:0000313" key="1">
    <source>
        <dbReference type="EMBL" id="KAJ4367570.1"/>
    </source>
</evidence>
<reference evidence="1" key="1">
    <citation type="submission" date="2022-10" db="EMBL/GenBank/DDBJ databases">
        <title>Tapping the CABI collections for fungal endophytes: first genome assemblies for Collariella, Neodidymelliopsis, Ascochyta clinopodiicola, Didymella pomorum, Didymosphaeria variabile, Neocosmospora piperis and Neocucurbitaria cava.</title>
        <authorList>
            <person name="Hill R."/>
        </authorList>
    </citation>
    <scope>NUCLEOTIDE SEQUENCE</scope>
    <source>
        <strain evidence="1">IMI 356814</strain>
    </source>
</reference>
<keyword evidence="2" id="KW-1185">Reference proteome</keyword>
<comment type="caution">
    <text evidence="1">The sequence shown here is derived from an EMBL/GenBank/DDBJ whole genome shotgun (WGS) entry which is preliminary data.</text>
</comment>
<organism evidence="1 2">
    <name type="scientific">Neocucurbitaria cava</name>
    <dbReference type="NCBI Taxonomy" id="798079"/>
    <lineage>
        <taxon>Eukaryota</taxon>
        <taxon>Fungi</taxon>
        <taxon>Dikarya</taxon>
        <taxon>Ascomycota</taxon>
        <taxon>Pezizomycotina</taxon>
        <taxon>Dothideomycetes</taxon>
        <taxon>Pleosporomycetidae</taxon>
        <taxon>Pleosporales</taxon>
        <taxon>Pleosporineae</taxon>
        <taxon>Cucurbitariaceae</taxon>
        <taxon>Neocucurbitaria</taxon>
    </lineage>
</organism>
<dbReference type="EMBL" id="JAPEUY010000012">
    <property type="protein sequence ID" value="KAJ4367570.1"/>
    <property type="molecule type" value="Genomic_DNA"/>
</dbReference>
<name>A0A9W8Y5R8_9PLEO</name>
<protein>
    <submittedName>
        <fullName evidence="1">Uncharacterized protein</fullName>
    </submittedName>
</protein>
<sequence>MQDTIPSSDTSTRGDVLFQDLGPIKLLKDLRILHLYRHPMQRVAAVDAHQFAIRFFQTIHLHCPFLNVLILGSCDTSSDDEIHTDLDMLNDAGVAIKGTSQYRYVKREETLIDGQVQMTAVAVSLSQLRDEFPHLEMLNYDPGHQLLERVFHQQY</sequence>
<gene>
    <name evidence="1" type="ORF">N0V83_007154</name>
</gene>
<dbReference type="AlphaFoldDB" id="A0A9W8Y5R8"/>
<dbReference type="Proteomes" id="UP001140560">
    <property type="component" value="Unassembled WGS sequence"/>
</dbReference>
<evidence type="ECO:0000313" key="2">
    <source>
        <dbReference type="Proteomes" id="UP001140560"/>
    </source>
</evidence>
<accession>A0A9W8Y5R8</accession>
<proteinExistence type="predicted"/>
<dbReference type="OrthoDB" id="3797124at2759"/>